<dbReference type="PROSITE" id="PS51257">
    <property type="entry name" value="PROKAR_LIPOPROTEIN"/>
    <property type="match status" value="1"/>
</dbReference>
<organism evidence="2 3">
    <name type="scientific">Splendidivirga corallicola</name>
    <dbReference type="NCBI Taxonomy" id="3051826"/>
    <lineage>
        <taxon>Bacteria</taxon>
        <taxon>Pseudomonadati</taxon>
        <taxon>Bacteroidota</taxon>
        <taxon>Cytophagia</taxon>
        <taxon>Cytophagales</taxon>
        <taxon>Splendidivirgaceae</taxon>
        <taxon>Splendidivirga</taxon>
    </lineage>
</organism>
<dbReference type="RefSeq" id="WP_346751735.1">
    <property type="nucleotide sequence ID" value="NZ_JAUJEA010000003.1"/>
</dbReference>
<feature type="domain" description="Glycoside hydrolase 123-like N-terminal" evidence="1">
    <location>
        <begin position="58"/>
        <end position="1020"/>
    </location>
</feature>
<gene>
    <name evidence="2" type="ORF">QQ008_10050</name>
</gene>
<dbReference type="EMBL" id="JAUJEA010000003">
    <property type="protein sequence ID" value="MDN5201707.1"/>
    <property type="molecule type" value="Genomic_DNA"/>
</dbReference>
<dbReference type="InterPro" id="IPR045711">
    <property type="entry name" value="GH123-like_N"/>
</dbReference>
<dbReference type="Proteomes" id="UP001172082">
    <property type="component" value="Unassembled WGS sequence"/>
</dbReference>
<evidence type="ECO:0000313" key="3">
    <source>
        <dbReference type="Proteomes" id="UP001172082"/>
    </source>
</evidence>
<dbReference type="Pfam" id="PF19543">
    <property type="entry name" value="GH123_N"/>
    <property type="match status" value="1"/>
</dbReference>
<protein>
    <submittedName>
        <fullName evidence="2">DUF6067 family protein</fullName>
    </submittedName>
</protein>
<proteinExistence type="predicted"/>
<reference evidence="2" key="1">
    <citation type="submission" date="2023-06" db="EMBL/GenBank/DDBJ databases">
        <title>Genomic of Parafulvivirga corallium.</title>
        <authorList>
            <person name="Wang G."/>
        </authorList>
    </citation>
    <scope>NUCLEOTIDE SEQUENCE</scope>
    <source>
        <strain evidence="2">BMA10</strain>
    </source>
</reference>
<keyword evidence="3" id="KW-1185">Reference proteome</keyword>
<sequence length="1023" mass="117591">MIHLKKTFYLIAILLASCSQEKTGTINFREKDTSASNYEVFYESGNWDHPNYSKAFEFYGNQRAVIELPDQIAGNAQVIIPWRRRDNNPAEKDIIIVDTKTNTVVENRYILEINNEYGHLIFEPNNQSSLYYVYFLPHKSAGSYYPKLTYKKPTETQDKTWLSEIKLGNNEIADLPKAKVISIQSIDDFHSFFPMEVIATQEEVSKFIENNAKPYYLFPEYREYPIRLTDYLPVRWIADTVEVNGISDSVFKGEFYSFQIGVFSPKENLQDISIDFTDFESESGNRISKEMITCFNKGGIDLNGNSFDKEVSVTSGKTQALWFGIEIPEEIKKDSYMGNVIIEPKGFAADTVFVKLKVSSDKITNYGDDTPKNMSRLRWLNSTIGTDKDFIIKPYEPVKISNKKISILGREIMLNEYGFPENILSYFTPEMTGLKESSEPILARPIRFDVVDENGHSTQWEPNSYVIQQTYKSVANWTSNVSSDDFIMNVSGTLEYDGMLDYKIKVIAKKDIGVKDIKLQIPMQKEAAKYILGLGQKGGKFKNSISWKWDVTKHQEGAWLGNINKGIQYVLRDENYSRPLNTNFYQAKPLNLPNSWFNENKGGINITAKNDVVNVENYTGARKIKKGDTLNFNIRFLITPFKPIDIKEHFNTRFVHKYVPVDSVVDMSGTIINIHHANDINPYINYPFYNVDKQKAYIEEAHSKGIRVKLYNTIRELSYKSHELFALKSLGDEILNDGQGGGHSWLQEHFKSNYHSAWHATSVNDASILNKGNSRWTNYYVEGINWLAKNNKIDGLYLDDIAFSRTTVKRMVSVINKHRDSFVIDLHSANQFRHDDGFINSAFLYMEHFPFISRLWFGEYFEYDLAPDYWLTEVSGIPFGLTGEMLEKGGHPYRGLVFGMTTRVYHIYSPQALWKLFNEFDIANSEMLGYWVDKSPIKTNTKNIKSTIYLNQDKILIAIGSWSAEDESVALEIDWKTLGIDKKSARLISPEIKGLQNFNTFEINTPITIGKNNGLILILETKK</sequence>
<accession>A0ABT8KNU5</accession>
<name>A0ABT8KNU5_9BACT</name>
<evidence type="ECO:0000313" key="2">
    <source>
        <dbReference type="EMBL" id="MDN5201707.1"/>
    </source>
</evidence>
<evidence type="ECO:0000259" key="1">
    <source>
        <dbReference type="Pfam" id="PF19543"/>
    </source>
</evidence>
<comment type="caution">
    <text evidence="2">The sequence shown here is derived from an EMBL/GenBank/DDBJ whole genome shotgun (WGS) entry which is preliminary data.</text>
</comment>